<accession>A0A6A3GKB0</accession>
<reference evidence="1 2" key="1">
    <citation type="submission" date="2018-09" db="EMBL/GenBank/DDBJ databases">
        <title>Genomic investigation of the strawberry pathogen Phytophthora fragariae indicates pathogenicity is determined by transcriptional variation in three key races.</title>
        <authorList>
            <person name="Adams T.M."/>
            <person name="Armitage A.D."/>
            <person name="Sobczyk M.K."/>
            <person name="Bates H.J."/>
            <person name="Dunwell J.M."/>
            <person name="Nellist C.F."/>
            <person name="Harrison R.J."/>
        </authorList>
    </citation>
    <scope>NUCLEOTIDE SEQUENCE [LARGE SCALE GENOMIC DNA]</scope>
    <source>
        <strain evidence="1 2">SCRP324</strain>
    </source>
</reference>
<organism evidence="1 2">
    <name type="scientific">Phytophthora rubi</name>
    <dbReference type="NCBI Taxonomy" id="129364"/>
    <lineage>
        <taxon>Eukaryota</taxon>
        <taxon>Sar</taxon>
        <taxon>Stramenopiles</taxon>
        <taxon>Oomycota</taxon>
        <taxon>Peronosporomycetes</taxon>
        <taxon>Peronosporales</taxon>
        <taxon>Peronosporaceae</taxon>
        <taxon>Phytophthora</taxon>
    </lineage>
</organism>
<proteinExistence type="predicted"/>
<comment type="caution">
    <text evidence="1">The sequence shown here is derived from an EMBL/GenBank/DDBJ whole genome shotgun (WGS) entry which is preliminary data.</text>
</comment>
<protein>
    <submittedName>
        <fullName evidence="1">Uncharacterized protein</fullName>
    </submittedName>
</protein>
<evidence type="ECO:0000313" key="2">
    <source>
        <dbReference type="Proteomes" id="UP000435112"/>
    </source>
</evidence>
<sequence>MTRLLDFTILDPGILACNLTLGLLITDPNAQGLAILVQSLRVKKTDALDPDLVENDKRLSDTALARIIVDISRPVAVPKHWVPTVTEGVWRKLLDNKRLGDLALKISRQLQNDK</sequence>
<dbReference type="EMBL" id="QXFU01007738">
    <property type="protein sequence ID" value="KAE8957843.1"/>
    <property type="molecule type" value="Genomic_DNA"/>
</dbReference>
<dbReference type="AlphaFoldDB" id="A0A6A3GKB0"/>
<gene>
    <name evidence="1" type="ORF">PR002_g31050</name>
</gene>
<dbReference type="OrthoDB" id="121465at2759"/>
<dbReference type="Proteomes" id="UP000435112">
    <property type="component" value="Unassembled WGS sequence"/>
</dbReference>
<name>A0A6A3GKB0_9STRA</name>
<evidence type="ECO:0000313" key="1">
    <source>
        <dbReference type="EMBL" id="KAE8957843.1"/>
    </source>
</evidence>